<organism evidence="3 4">
    <name type="scientific">Drosophila kikkawai</name>
    <name type="common">Fruit fly</name>
    <dbReference type="NCBI Taxonomy" id="30033"/>
    <lineage>
        <taxon>Eukaryota</taxon>
        <taxon>Metazoa</taxon>
        <taxon>Ecdysozoa</taxon>
        <taxon>Arthropoda</taxon>
        <taxon>Hexapoda</taxon>
        <taxon>Insecta</taxon>
        <taxon>Pterygota</taxon>
        <taxon>Neoptera</taxon>
        <taxon>Endopterygota</taxon>
        <taxon>Diptera</taxon>
        <taxon>Brachycera</taxon>
        <taxon>Muscomorpha</taxon>
        <taxon>Ephydroidea</taxon>
        <taxon>Drosophilidae</taxon>
        <taxon>Drosophila</taxon>
        <taxon>Sophophora</taxon>
    </lineage>
</organism>
<dbReference type="CDD" id="cd02440">
    <property type="entry name" value="AdoMet_MTases"/>
    <property type="match status" value="1"/>
</dbReference>
<dbReference type="SUPFAM" id="SSF53335">
    <property type="entry name" value="S-adenosyl-L-methionine-dependent methyltransferases"/>
    <property type="match status" value="1"/>
</dbReference>
<dbReference type="Pfam" id="PF13679">
    <property type="entry name" value="Methyltransf_32"/>
    <property type="match status" value="1"/>
</dbReference>
<dbReference type="InterPro" id="IPR029063">
    <property type="entry name" value="SAM-dependent_MTases_sf"/>
</dbReference>
<evidence type="ECO:0000313" key="4">
    <source>
        <dbReference type="RefSeq" id="XP_017022330.1"/>
    </source>
</evidence>
<dbReference type="AlphaFoldDB" id="A0A6P4I2G9"/>
<sequence>MSKAGVTQLQRRIDGLLAFLHPHWDFVNCHMVNYLTDQHWDNFLPETLRKEIAGKEDVDLAIEQLFWQGSEKTKAFPEWKSFLAQGEQERLSLHPELLTSVEELIEGPENADKLSIREFMSAKKCHEVELTAALVDHLAKNSSQNCCIVDAGDGKGYLSSRLALQYGHRVLGIDANAANTENALSRNRKLQRAWNGLTERAELQSQGITPKRRGKKSPTRDTSKNAPSLENYKTTARFITTELNFGELLAEHFPQLAEIAKPNHNICLTGLHTCGNLASTCLQVFHAQSDCRILCNIGCCYHLLREHFSQKEFFGNKALMDMQTDFGFPLSQYLREQQVRMGRNARMLAAQSIERTLDGKELPNITLYYRALLEILVCRHAPHSKNELQVGKVRKFKDFPDYIRKCAAKLEAPWLAAIEEAELQMLLQEYAKDKHYLDLFYLLRMSFAPVLESLILLDRLLYLKELGYERSYLIDLFDPVISPRHYAIVAIKPPDASSVLT</sequence>
<dbReference type="PANTHER" id="PTHR12496">
    <property type="entry name" value="CGI-41 METHYLTRANSFERASE"/>
    <property type="match status" value="1"/>
</dbReference>
<keyword evidence="3" id="KW-1185">Reference proteome</keyword>
<feature type="region of interest" description="Disordered" evidence="1">
    <location>
        <begin position="201"/>
        <end position="227"/>
    </location>
</feature>
<dbReference type="RefSeq" id="XP_017022330.1">
    <property type="nucleotide sequence ID" value="XM_017166841.3"/>
</dbReference>
<dbReference type="InterPro" id="IPR025714">
    <property type="entry name" value="Methyltranfer_dom"/>
</dbReference>
<dbReference type="OMA" id="QVRMGRN"/>
<feature type="domain" description="Methyltransferase" evidence="2">
    <location>
        <begin position="123"/>
        <end position="306"/>
    </location>
</feature>
<evidence type="ECO:0000313" key="3">
    <source>
        <dbReference type="Proteomes" id="UP001652661"/>
    </source>
</evidence>
<accession>A0A6P4I2G9</accession>
<proteinExistence type="predicted"/>
<protein>
    <submittedName>
        <fullName evidence="4">Probable methyltransferase-like protein 25</fullName>
    </submittedName>
</protein>
<name>A0A6P4I2G9_DROKI</name>
<dbReference type="GeneID" id="108074701"/>
<dbReference type="InterPro" id="IPR052220">
    <property type="entry name" value="METTL25"/>
</dbReference>
<evidence type="ECO:0000259" key="2">
    <source>
        <dbReference type="Pfam" id="PF13679"/>
    </source>
</evidence>
<reference evidence="4" key="2">
    <citation type="submission" date="2025-08" db="UniProtKB">
        <authorList>
            <consortium name="RefSeq"/>
        </authorList>
    </citation>
    <scope>IDENTIFICATION</scope>
    <source>
        <strain evidence="4">14028-0561.14</strain>
        <tissue evidence="4">Whole fly</tissue>
    </source>
</reference>
<dbReference type="Proteomes" id="UP001652661">
    <property type="component" value="Chromosome 2R"/>
</dbReference>
<reference evidence="3" key="1">
    <citation type="submission" date="2025-05" db="UniProtKB">
        <authorList>
            <consortium name="RefSeq"/>
        </authorList>
    </citation>
    <scope>NUCLEOTIDE SEQUENCE [LARGE SCALE GENOMIC DNA]</scope>
    <source>
        <strain evidence="3">14028-0561.14</strain>
    </source>
</reference>
<dbReference type="OrthoDB" id="10258156at2759"/>
<dbReference type="Gene3D" id="3.40.50.150">
    <property type="entry name" value="Vaccinia Virus protein VP39"/>
    <property type="match status" value="1"/>
</dbReference>
<evidence type="ECO:0000256" key="1">
    <source>
        <dbReference type="SAM" id="MobiDB-lite"/>
    </source>
</evidence>
<gene>
    <name evidence="4" type="primary">LOC108074701</name>
</gene>
<dbReference type="PANTHER" id="PTHR12496:SF9">
    <property type="entry name" value="METHYLTRANSFERASE-LIKE PROTEIN 25-RELATED"/>
    <property type="match status" value="1"/>
</dbReference>